<dbReference type="RefSeq" id="WP_013029345.1">
    <property type="nucleotide sequence ID" value="NC_013959.1"/>
</dbReference>
<name>D5CR61_SIDLE</name>
<gene>
    <name evidence="1" type="ordered locus">Slit_1209</name>
</gene>
<evidence type="ECO:0000313" key="1">
    <source>
        <dbReference type="EMBL" id="ADE11447.1"/>
    </source>
</evidence>
<protein>
    <submittedName>
        <fullName evidence="1">Uncharacterized protein</fullName>
    </submittedName>
</protein>
<dbReference type="EMBL" id="CP001965">
    <property type="protein sequence ID" value="ADE11447.1"/>
    <property type="molecule type" value="Genomic_DNA"/>
</dbReference>
<evidence type="ECO:0000313" key="2">
    <source>
        <dbReference type="Proteomes" id="UP000001625"/>
    </source>
</evidence>
<keyword evidence="2" id="KW-1185">Reference proteome</keyword>
<sequence precursor="true">MITKGMRLWLALLTLVLLAILLIWQFGFREGIGRPAAARTEVRFWFEPFKPRFEQIRAAFLAIPKTPEITNIEKLYALDEQLEKLVLEAGGKYSSYFPTIKGVVFEYFLQTVLLGYTFNRNSAINPQ</sequence>
<proteinExistence type="predicted"/>
<dbReference type="OrthoDB" id="9778912at2"/>
<dbReference type="HOGENOM" id="CLU_1969046_0_0_4"/>
<dbReference type="Proteomes" id="UP000001625">
    <property type="component" value="Chromosome"/>
</dbReference>
<organism evidence="1 2">
    <name type="scientific">Sideroxydans lithotrophicus (strain ES-1)</name>
    <dbReference type="NCBI Taxonomy" id="580332"/>
    <lineage>
        <taxon>Bacteria</taxon>
        <taxon>Pseudomonadati</taxon>
        <taxon>Pseudomonadota</taxon>
        <taxon>Betaproteobacteria</taxon>
        <taxon>Nitrosomonadales</taxon>
        <taxon>Gallionellaceae</taxon>
        <taxon>Sideroxydans</taxon>
    </lineage>
</organism>
<dbReference type="KEGG" id="slt:Slit_1209"/>
<accession>D5CR61</accession>
<reference evidence="1 2" key="1">
    <citation type="submission" date="2010-03" db="EMBL/GenBank/DDBJ databases">
        <title>Complete sequence of Sideroxydans lithotrophicus ES-1.</title>
        <authorList>
            <consortium name="US DOE Joint Genome Institute"/>
            <person name="Lucas S."/>
            <person name="Copeland A."/>
            <person name="Lapidus A."/>
            <person name="Cheng J.-F."/>
            <person name="Bruce D."/>
            <person name="Goodwin L."/>
            <person name="Pitluck S."/>
            <person name="Munk A.C."/>
            <person name="Detter J.C."/>
            <person name="Han C."/>
            <person name="Tapia R."/>
            <person name="Larimer F."/>
            <person name="Land M."/>
            <person name="Hauser L."/>
            <person name="Kyrpides N."/>
            <person name="Ivanova N."/>
            <person name="Emerson D."/>
            <person name="Woyke T."/>
        </authorList>
    </citation>
    <scope>NUCLEOTIDE SEQUENCE [LARGE SCALE GENOMIC DNA]</scope>
    <source>
        <strain evidence="1 2">ES-1</strain>
    </source>
</reference>
<dbReference type="STRING" id="580332.Slit_1209"/>
<dbReference type="AlphaFoldDB" id="D5CR61"/>